<keyword evidence="2" id="KW-1133">Transmembrane helix</keyword>
<name>A0A172TM20_9BACL</name>
<dbReference type="EMBL" id="CP011388">
    <property type="protein sequence ID" value="ANE48032.1"/>
    <property type="molecule type" value="Genomic_DNA"/>
</dbReference>
<gene>
    <name evidence="3" type="ORF">SY83_18985</name>
</gene>
<dbReference type="Proteomes" id="UP000076927">
    <property type="component" value="Chromosome"/>
</dbReference>
<evidence type="ECO:0000313" key="4">
    <source>
        <dbReference type="Proteomes" id="UP000076927"/>
    </source>
</evidence>
<evidence type="ECO:0000313" key="3">
    <source>
        <dbReference type="EMBL" id="ANE48032.1"/>
    </source>
</evidence>
<dbReference type="KEGG" id="pswu:SY83_18985"/>
<protein>
    <submittedName>
        <fullName evidence="3">Uncharacterized protein</fullName>
    </submittedName>
</protein>
<evidence type="ECO:0000256" key="1">
    <source>
        <dbReference type="SAM" id="MobiDB-lite"/>
    </source>
</evidence>
<dbReference type="RefSeq" id="WP_068609362.1">
    <property type="nucleotide sequence ID" value="NZ_CP011388.1"/>
</dbReference>
<proteinExistence type="predicted"/>
<dbReference type="PATRIC" id="fig|1178515.4.peg.3836"/>
<reference evidence="3 4" key="1">
    <citation type="submission" date="2015-01" db="EMBL/GenBank/DDBJ databases">
        <title>Paenibacillus swuensis/DY6/whole genome sequencing.</title>
        <authorList>
            <person name="Kim M.K."/>
            <person name="Srinivasan S."/>
            <person name="Lee J.-J."/>
        </authorList>
    </citation>
    <scope>NUCLEOTIDE SEQUENCE [LARGE SCALE GENOMIC DNA]</scope>
    <source>
        <strain evidence="3 4">DY6</strain>
    </source>
</reference>
<keyword evidence="2" id="KW-0812">Transmembrane</keyword>
<sequence length="544" mass="61808">MERNTEQHIRHLTQKSSIPQPDFNAMWARIDENHQQTQHKDDKQGQSQVRSIRNKVVTVALAAASLSAVPVLANVQINFFDIMKSSGREGIVTSMKQGLGQNIEKSDRESGGTLTLHNALADMNRLVLNFSFKLKEKADFDAVTLVDKTVRDAVHYPVPGQTVVKWDEAKDRIIGFFETEKGLPDTVQMKLEAKDIRLLKTTQVPLELRLQDSNYWKAEVDNEAIAYVEILSVKAEGKSTRVKYRTLMNKQEDKDNEPELVFTQAGVPVAATHLIIYNPEEKYQKREVTLDISPDELKDTQVSLSYKRHVKTVKGSWSIPFDYDHELAVKDTLIYPLYSLNKDVEGGRVHLKQLIASPSQIKVVGSRNFTNADGYINYWKKELIVGEKRIPISSQDDANYYIELPEILDVKDHKVQLVFSDAFIAKKGEHTTMLDIQSASTSKQTTQIMLKDITVDLTYYAQGDVFVVETSSKDSRFGGVNQTYLIVNGKRVMPKSDMETLYKGKDNHVKEVYEGIPVNAKVELDVNYYNVLEPERVETHVLKP</sequence>
<organism evidence="3 4">
    <name type="scientific">Paenibacillus swuensis</name>
    <dbReference type="NCBI Taxonomy" id="1178515"/>
    <lineage>
        <taxon>Bacteria</taxon>
        <taxon>Bacillati</taxon>
        <taxon>Bacillota</taxon>
        <taxon>Bacilli</taxon>
        <taxon>Bacillales</taxon>
        <taxon>Paenibacillaceae</taxon>
        <taxon>Paenibacillus</taxon>
    </lineage>
</organism>
<keyword evidence="4" id="KW-1185">Reference proteome</keyword>
<evidence type="ECO:0000256" key="2">
    <source>
        <dbReference type="SAM" id="Phobius"/>
    </source>
</evidence>
<dbReference type="AlphaFoldDB" id="A0A172TM20"/>
<accession>A0A172TM20</accession>
<dbReference type="OrthoDB" id="2770170at2"/>
<dbReference type="STRING" id="1178515.SY83_18985"/>
<feature type="region of interest" description="Disordered" evidence="1">
    <location>
        <begin position="1"/>
        <end position="21"/>
    </location>
</feature>
<keyword evidence="2" id="KW-0472">Membrane</keyword>
<feature type="transmembrane region" description="Helical" evidence="2">
    <location>
        <begin position="56"/>
        <end position="75"/>
    </location>
</feature>